<dbReference type="OrthoDB" id="204618at2759"/>
<evidence type="ECO:0000313" key="2">
    <source>
        <dbReference type="Proteomes" id="UP000789595"/>
    </source>
</evidence>
<organism evidence="1 2">
    <name type="scientific">Pelagomonas calceolata</name>
    <dbReference type="NCBI Taxonomy" id="35677"/>
    <lineage>
        <taxon>Eukaryota</taxon>
        <taxon>Sar</taxon>
        <taxon>Stramenopiles</taxon>
        <taxon>Ochrophyta</taxon>
        <taxon>Pelagophyceae</taxon>
        <taxon>Pelagomonadales</taxon>
        <taxon>Pelagomonadaceae</taxon>
        <taxon>Pelagomonas</taxon>
    </lineage>
</organism>
<proteinExistence type="predicted"/>
<dbReference type="EMBL" id="CAKKNE010000005">
    <property type="protein sequence ID" value="CAH0377404.1"/>
    <property type="molecule type" value="Genomic_DNA"/>
</dbReference>
<protein>
    <submittedName>
        <fullName evidence="1">Uncharacterized protein</fullName>
    </submittedName>
</protein>
<evidence type="ECO:0000313" key="1">
    <source>
        <dbReference type="EMBL" id="CAH0377404.1"/>
    </source>
</evidence>
<name>A0A8J2X1P9_9STRA</name>
<dbReference type="Proteomes" id="UP000789595">
    <property type="component" value="Unassembled WGS sequence"/>
</dbReference>
<gene>
    <name evidence="1" type="ORF">PECAL_5P19550</name>
</gene>
<reference evidence="1" key="1">
    <citation type="submission" date="2021-11" db="EMBL/GenBank/DDBJ databases">
        <authorList>
            <consortium name="Genoscope - CEA"/>
            <person name="William W."/>
        </authorList>
    </citation>
    <scope>NUCLEOTIDE SEQUENCE</scope>
</reference>
<sequence>MARWTLALLAATHAFQPHAPVQRLRPLRVEVFDEATLLVEQAVEWSRDEHPLAEPCVCETAEPIVTSTIFWSVVNDACQFPAKEANIIFDKDDFPVDEWSDMVSGLGIEGLTCEVEDDAPLPCVKVTVDWSPEDAGFVSDEMADASVESLKTWVQDVIVDSKVCPFTRSAEVAATGLENQGVEKGPIMYPVCGAVGSGGAALVRVLRAFWGSSIDMLSQPPSQASTVLLSVPAYAERDHDAFVDMTQVVVKTLKHIGAEHQLSLVFFHPDYEREVIEPVDSFTHGHLPPQKWLRAYVRLTEGEEVATGLSEAQLKHADYQRRAPFTMINILRSEQVEAAEAVVPWEVIEPEPDRRVRVSGARVYAKNIWRFATDASERTVDGYKYLVTGGKAGKGPAVGVS</sequence>
<dbReference type="AlphaFoldDB" id="A0A8J2X1P9"/>
<keyword evidence="2" id="KW-1185">Reference proteome</keyword>
<dbReference type="Pfam" id="PF07209">
    <property type="entry name" value="DUF1415"/>
    <property type="match status" value="1"/>
</dbReference>
<comment type="caution">
    <text evidence="1">The sequence shown here is derived from an EMBL/GenBank/DDBJ whole genome shotgun (WGS) entry which is preliminary data.</text>
</comment>
<accession>A0A8J2X1P9</accession>
<dbReference type="InterPro" id="IPR009858">
    <property type="entry name" value="DUF1415"/>
</dbReference>